<dbReference type="Gene3D" id="3.40.30.10">
    <property type="entry name" value="Glutaredoxin"/>
    <property type="match status" value="1"/>
</dbReference>
<dbReference type="Proteomes" id="UP001595607">
    <property type="component" value="Unassembled WGS sequence"/>
</dbReference>
<comment type="caution">
    <text evidence="3">The sequence shown here is derived from an EMBL/GenBank/DDBJ whole genome shotgun (WGS) entry which is preliminary data.</text>
</comment>
<comment type="similarity">
    <text evidence="1">Belongs to the GST superfamily. NadH family.</text>
</comment>
<evidence type="ECO:0000259" key="2">
    <source>
        <dbReference type="Pfam" id="PF01323"/>
    </source>
</evidence>
<proteinExistence type="inferred from homology"/>
<reference evidence="4" key="1">
    <citation type="journal article" date="2019" name="Int. J. Syst. Evol. Microbiol.">
        <title>The Global Catalogue of Microorganisms (GCM) 10K type strain sequencing project: providing services to taxonomists for standard genome sequencing and annotation.</title>
        <authorList>
            <consortium name="The Broad Institute Genomics Platform"/>
            <consortium name="The Broad Institute Genome Sequencing Center for Infectious Disease"/>
            <person name="Wu L."/>
            <person name="Ma J."/>
        </authorList>
    </citation>
    <scope>NUCLEOTIDE SEQUENCE [LARGE SCALE GENOMIC DNA]</scope>
    <source>
        <strain evidence="4">KCTC 22245</strain>
    </source>
</reference>
<evidence type="ECO:0000313" key="3">
    <source>
        <dbReference type="EMBL" id="MFC3301332.1"/>
    </source>
</evidence>
<name>A0ABV7M8W2_9PROT</name>
<dbReference type="EMBL" id="JBHRVA010000002">
    <property type="protein sequence ID" value="MFC3301332.1"/>
    <property type="molecule type" value="Genomic_DNA"/>
</dbReference>
<dbReference type="EC" id="5.99.1.4" evidence="1"/>
<sequence>MTPEFLYDYGSPNAYLAWRVLPEIEARTDVVFRRTPVLLGGIFKETGNQSPFYRFGPVKGRMEYEMLEMRRFMKKHKITDFQMNHNFPQNSLLMMRGAVAAHETGQGEAYDRACFRGMWEENLQMDNVDVFTDRLDKEGLRGSAILQKAQSPEVKAKLAEMTNAAVTRGVFGLPSFFVGDELFFGKDRLGDVELEILRQKNA</sequence>
<comment type="catalytic activity">
    <reaction evidence="1">
        <text>2-hydroxychromene-2-carboxylate = (3E)-4-(2-hydroxyphenyl)-2-oxobut-3-enoate</text>
        <dbReference type="Rhea" id="RHEA:27401"/>
        <dbReference type="ChEBI" id="CHEBI:59350"/>
        <dbReference type="ChEBI" id="CHEBI:59353"/>
        <dbReference type="EC" id="5.99.1.4"/>
    </reaction>
</comment>
<feature type="domain" description="DSBA-like thioredoxin" evidence="2">
    <location>
        <begin position="5"/>
        <end position="193"/>
    </location>
</feature>
<accession>A0ABV7M8W2</accession>
<evidence type="ECO:0000256" key="1">
    <source>
        <dbReference type="PIRNR" id="PIRNR006386"/>
    </source>
</evidence>
<protein>
    <recommendedName>
        <fullName evidence="1">2-hydroxychromene-2-carboxylate isomerase</fullName>
        <ecNumber evidence="1">5.99.1.4</ecNumber>
    </recommendedName>
</protein>
<dbReference type="InterPro" id="IPR036249">
    <property type="entry name" value="Thioredoxin-like_sf"/>
</dbReference>
<dbReference type="RefSeq" id="WP_189572140.1">
    <property type="nucleotide sequence ID" value="NZ_BMXU01000001.1"/>
</dbReference>
<gene>
    <name evidence="3" type="ORF">ACFONP_01130</name>
</gene>
<organism evidence="3 4">
    <name type="scientific">Parvularcula lutaonensis</name>
    <dbReference type="NCBI Taxonomy" id="491923"/>
    <lineage>
        <taxon>Bacteria</taxon>
        <taxon>Pseudomonadati</taxon>
        <taxon>Pseudomonadota</taxon>
        <taxon>Alphaproteobacteria</taxon>
        <taxon>Parvularculales</taxon>
        <taxon>Parvularculaceae</taxon>
        <taxon>Parvularcula</taxon>
    </lineage>
</organism>
<keyword evidence="1 3" id="KW-0413">Isomerase</keyword>
<dbReference type="SUPFAM" id="SSF52833">
    <property type="entry name" value="Thioredoxin-like"/>
    <property type="match status" value="1"/>
</dbReference>
<dbReference type="PIRSF" id="PIRSF006386">
    <property type="entry name" value="HCCAis_GSTk"/>
    <property type="match status" value="1"/>
</dbReference>
<dbReference type="GO" id="GO:0016853">
    <property type="term" value="F:isomerase activity"/>
    <property type="evidence" value="ECO:0007669"/>
    <property type="project" value="UniProtKB-KW"/>
</dbReference>
<evidence type="ECO:0000313" key="4">
    <source>
        <dbReference type="Proteomes" id="UP001595607"/>
    </source>
</evidence>
<dbReference type="InterPro" id="IPR051924">
    <property type="entry name" value="GST_Kappa/NadH"/>
</dbReference>
<dbReference type="InterPro" id="IPR044087">
    <property type="entry name" value="NahD-like"/>
</dbReference>
<dbReference type="InterPro" id="IPR014440">
    <property type="entry name" value="HCCAis_GSTk"/>
</dbReference>
<dbReference type="InterPro" id="IPR001853">
    <property type="entry name" value="DSBA-like_thioredoxin_dom"/>
</dbReference>
<dbReference type="PANTHER" id="PTHR42943">
    <property type="entry name" value="GLUTATHIONE S-TRANSFERASE KAPPA"/>
    <property type="match status" value="1"/>
</dbReference>
<dbReference type="CDD" id="cd03022">
    <property type="entry name" value="DsbA_HCCA_Iso"/>
    <property type="match status" value="1"/>
</dbReference>
<dbReference type="PANTHER" id="PTHR42943:SF2">
    <property type="entry name" value="GLUTATHIONE S-TRANSFERASE KAPPA 1"/>
    <property type="match status" value="1"/>
</dbReference>
<dbReference type="Pfam" id="PF01323">
    <property type="entry name" value="DSBA"/>
    <property type="match status" value="1"/>
</dbReference>
<keyword evidence="4" id="KW-1185">Reference proteome</keyword>